<dbReference type="OrthoDB" id="92520at2157"/>
<sequence>MKLRTIAIILALVTLASVSSIAMENFMDIERAYFQGRAKVFIFQPLPEGGIKLLKQGHLGGIVSLKTESKEWREALATKNLSAVPTPLIIYFTEDGKIGVKSFKPGEQIILEGMFPIEDVAEPSQKPDLKIPFIARIKYKVRSFLGTSSCPQGYEELNYRYCIIENWEYLKDSYYADSRTFIEWVPFMGVKVRSEGYKEIKSISIAWGIQLTTNMKSMWTLSVDGIPIIDFGESYSGSTLRVSYSPEEEIKTKDGYLDRYLNLPLKYVVVVYNVPVYDKLTKQYATIPIAGTYPIEIMLSGEYRLTESDLNRGYLLTNYLVSSHFPDDATSKPKVIRTNSMGMYPNLVFDFQGSVGYTFYSTPIGGSAASWIWSKLPIVGKLSITFTYSSTSHSLTTYNIGILQAAPNQLYYASILKRDAKLSGNDKVEVSMYFTTIDDG</sequence>
<organism evidence="1 2">
    <name type="scientific">Pyrococcus furiosus (strain ATCC 43587 / DSM 3638 / JCM 8422 / Vc1)</name>
    <dbReference type="NCBI Taxonomy" id="186497"/>
    <lineage>
        <taxon>Archaea</taxon>
        <taxon>Methanobacteriati</taxon>
        <taxon>Methanobacteriota</taxon>
        <taxon>Thermococci</taxon>
        <taxon>Thermococcales</taxon>
        <taxon>Thermococcaceae</taxon>
        <taxon>Pyrococcus</taxon>
    </lineage>
</organism>
<reference evidence="1 2" key="1">
    <citation type="submission" date="2017-08" db="EMBL/GenBank/DDBJ databases">
        <title>Resequencing and Reannotation of the genome of Pyrococcus furiosus type strain DSM3638.</title>
        <authorList>
            <person name="Reichelt R.M."/>
            <person name="Bunk B."/>
        </authorList>
    </citation>
    <scope>NUCLEOTIDE SEQUENCE [LARGE SCALE GENOMIC DNA]</scope>
    <source>
        <strain evidence="1 2">DSM 3638</strain>
    </source>
</reference>
<dbReference type="EMBL" id="CP023154">
    <property type="protein sequence ID" value="QEK78287.1"/>
    <property type="molecule type" value="Genomic_DNA"/>
</dbReference>
<accession>A0A5C0XN19</accession>
<name>A0A5C0XN19_PYRFU</name>
<protein>
    <submittedName>
        <fullName evidence="1">Uncharacterized protein</fullName>
    </submittedName>
</protein>
<dbReference type="GeneID" id="13302393"/>
<dbReference type="Proteomes" id="UP000324354">
    <property type="component" value="Chromosome"/>
</dbReference>
<dbReference type="PIRSF" id="PIRSF008315">
    <property type="entry name" value="UCP008315"/>
    <property type="match status" value="1"/>
</dbReference>
<dbReference type="AlphaFoldDB" id="A0A5C0XN19"/>
<evidence type="ECO:0000313" key="2">
    <source>
        <dbReference type="Proteomes" id="UP000324354"/>
    </source>
</evidence>
<dbReference type="RefSeq" id="WP_011011699.1">
    <property type="nucleotide sequence ID" value="NC_003413.1"/>
</dbReference>
<proteinExistence type="predicted"/>
<evidence type="ECO:0000313" key="1">
    <source>
        <dbReference type="EMBL" id="QEK78287.1"/>
    </source>
</evidence>
<dbReference type="GeneID" id="41712386"/>
<dbReference type="InterPro" id="IPR016539">
    <property type="entry name" value="UCP008315"/>
</dbReference>
<gene>
    <name evidence="1" type="ORF">PFDSM3638_02915</name>
</gene>